<reference evidence="1" key="1">
    <citation type="journal article" date="2021" name="PeerJ">
        <title>Extensive microbial diversity within the chicken gut microbiome revealed by metagenomics and culture.</title>
        <authorList>
            <person name="Gilroy R."/>
            <person name="Ravi A."/>
            <person name="Getino M."/>
            <person name="Pursley I."/>
            <person name="Horton D.L."/>
            <person name="Alikhan N.F."/>
            <person name="Baker D."/>
            <person name="Gharbi K."/>
            <person name="Hall N."/>
            <person name="Watson M."/>
            <person name="Adriaenssens E.M."/>
            <person name="Foster-Nyarko E."/>
            <person name="Jarju S."/>
            <person name="Secka A."/>
            <person name="Antonio M."/>
            <person name="Oren A."/>
            <person name="Chaudhuri R.R."/>
            <person name="La Ragione R."/>
            <person name="Hildebrand F."/>
            <person name="Pallen M.J."/>
        </authorList>
    </citation>
    <scope>NUCLEOTIDE SEQUENCE</scope>
    <source>
        <strain evidence="1">1345</strain>
    </source>
</reference>
<evidence type="ECO:0000313" key="1">
    <source>
        <dbReference type="EMBL" id="HIY97004.1"/>
    </source>
</evidence>
<proteinExistence type="predicted"/>
<evidence type="ECO:0000313" key="2">
    <source>
        <dbReference type="Proteomes" id="UP000886750"/>
    </source>
</evidence>
<protein>
    <submittedName>
        <fullName evidence="1">Uncharacterized protein</fullName>
    </submittedName>
</protein>
<name>A0A9D2CRE3_9FIRM</name>
<reference evidence="1" key="2">
    <citation type="submission" date="2021-04" db="EMBL/GenBank/DDBJ databases">
        <authorList>
            <person name="Gilroy R."/>
        </authorList>
    </citation>
    <scope>NUCLEOTIDE SEQUENCE</scope>
    <source>
        <strain evidence="1">1345</strain>
    </source>
</reference>
<dbReference type="Proteomes" id="UP000886750">
    <property type="component" value="Unassembled WGS sequence"/>
</dbReference>
<dbReference type="AlphaFoldDB" id="A0A9D2CRE3"/>
<gene>
    <name evidence="1" type="ORF">H9729_04885</name>
</gene>
<dbReference type="EMBL" id="DXCQ01000040">
    <property type="protein sequence ID" value="HIY97004.1"/>
    <property type="molecule type" value="Genomic_DNA"/>
</dbReference>
<accession>A0A9D2CRE3</accession>
<organism evidence="1 2">
    <name type="scientific">Candidatus Borkfalkia excrementigallinarum</name>
    <dbReference type="NCBI Taxonomy" id="2838506"/>
    <lineage>
        <taxon>Bacteria</taxon>
        <taxon>Bacillati</taxon>
        <taxon>Bacillota</taxon>
        <taxon>Clostridia</taxon>
        <taxon>Christensenellales</taxon>
        <taxon>Christensenellaceae</taxon>
        <taxon>Candidatus Borkfalkia</taxon>
    </lineage>
</organism>
<sequence>MKDFNSYTGGDKAQSDPDGAMDMAKMMAKAFEGKGEGDILRAIYKEAEKGRKAGTLTDAELDNFYAVLYPMLDGAKRKKLEQVIQKLKKTK</sequence>
<comment type="caution">
    <text evidence="1">The sequence shown here is derived from an EMBL/GenBank/DDBJ whole genome shotgun (WGS) entry which is preliminary data.</text>
</comment>